<organism evidence="1 2">
    <name type="scientific">Acrobeloides nanus</name>
    <dbReference type="NCBI Taxonomy" id="290746"/>
    <lineage>
        <taxon>Eukaryota</taxon>
        <taxon>Metazoa</taxon>
        <taxon>Ecdysozoa</taxon>
        <taxon>Nematoda</taxon>
        <taxon>Chromadorea</taxon>
        <taxon>Rhabditida</taxon>
        <taxon>Tylenchina</taxon>
        <taxon>Cephalobomorpha</taxon>
        <taxon>Cephaloboidea</taxon>
        <taxon>Cephalobidae</taxon>
        <taxon>Acrobeloides</taxon>
    </lineage>
</organism>
<dbReference type="InterPro" id="IPR053164">
    <property type="entry name" value="IS1016-like_transposase"/>
</dbReference>
<proteinExistence type="predicted"/>
<reference evidence="2" key="1">
    <citation type="submission" date="2022-11" db="UniProtKB">
        <authorList>
            <consortium name="WormBaseParasite"/>
        </authorList>
    </citation>
    <scope>IDENTIFICATION</scope>
</reference>
<dbReference type="PANTHER" id="PTHR47163:SF2">
    <property type="entry name" value="SI:DKEY-17M8.2"/>
    <property type="match status" value="1"/>
</dbReference>
<dbReference type="Proteomes" id="UP000887540">
    <property type="component" value="Unplaced"/>
</dbReference>
<keyword evidence="1" id="KW-1185">Reference proteome</keyword>
<dbReference type="WBParaSite" id="ACRNAN_scaffold1112.g13328.t1">
    <property type="protein sequence ID" value="ACRNAN_scaffold1112.g13328.t1"/>
    <property type="gene ID" value="ACRNAN_scaffold1112.g13328"/>
</dbReference>
<protein>
    <submittedName>
        <fullName evidence="2">Transposase</fullName>
    </submittedName>
</protein>
<evidence type="ECO:0000313" key="1">
    <source>
        <dbReference type="Proteomes" id="UP000887540"/>
    </source>
</evidence>
<sequence>MVLVRRRRAIDLLPHILLHIRLVFVVYFDEWGAYKGIVRLPGWLLHRQVRHARHFVDPITLYNTQNIARNWSEFKSIVRQKKGIHDNQLKSHIIEFLWRERFGQTTEVFYNFWKYITELYPCH</sequence>
<dbReference type="AlphaFoldDB" id="A0A914CJV8"/>
<accession>A0A914CJV8</accession>
<name>A0A914CJV8_9BILA</name>
<evidence type="ECO:0000313" key="2">
    <source>
        <dbReference type="WBParaSite" id="ACRNAN_scaffold1112.g13328.t1"/>
    </source>
</evidence>
<dbReference type="PANTHER" id="PTHR47163">
    <property type="entry name" value="DDE_TNP_IS1595 DOMAIN-CONTAINING PROTEIN"/>
    <property type="match status" value="1"/>
</dbReference>